<evidence type="ECO:0000259" key="1">
    <source>
        <dbReference type="Pfam" id="PF07969"/>
    </source>
</evidence>
<protein>
    <recommendedName>
        <fullName evidence="1">Amidohydrolase 3 domain-containing protein</fullName>
    </recommendedName>
</protein>
<evidence type="ECO:0000313" key="2">
    <source>
        <dbReference type="EMBL" id="SVB74555.1"/>
    </source>
</evidence>
<dbReference type="InterPro" id="IPR050378">
    <property type="entry name" value="Metallo-dep_Hydrolases_sf"/>
</dbReference>
<dbReference type="EMBL" id="UINC01055548">
    <property type="protein sequence ID" value="SVB74555.1"/>
    <property type="molecule type" value="Genomic_DNA"/>
</dbReference>
<dbReference type="InterPro" id="IPR032466">
    <property type="entry name" value="Metal_Hydrolase"/>
</dbReference>
<sequence>MITQVGKVDSAGYREIDADGGVVTPGFIDLHTHLDAQIGWDPMLTPISWHGVTTALMGNCGVTFAPCKKADREFLAEMMENVEDIPREAILDGLPWDWETYGEYLDSIEKLRPAINVAGMVGHGATRFYVMGHRGIDENPTPNEIAEIAALAGASVRQGAVGFSTNRMPGHRLPDGRPIPGTFAEASEVEAICREVGAGNGLFQCVPHYTGEGDWVERDFQILGQGAKSGGTRILFSAVETNTFHKNDPHHVIEQLRAEGCRIYGVTVPRCGGFVSNLKTPILFPGWSALQEIDEDERLNAIQDVEFRTQLVDAAKNNPQAMGFASRCRWMGDGTRPIYTKAKDDTLASLADSMGEHPAETWLRLSLESGGKANFHQPFFNMDFTAVGELMERDWVVPGLGDAGAHVSMIMDSGWPSFYLSHWVRDTGQIQLEHAVHCMTQRAAEVLDLQDRGVLHVGKRADLNVINLDAVEERQPEVVTDFPHNKSRLIQRAQG</sequence>
<gene>
    <name evidence="2" type="ORF">METZ01_LOCUS227409</name>
</gene>
<dbReference type="PANTHER" id="PTHR11647">
    <property type="entry name" value="HYDRANTOINASE/DIHYDROPYRIMIDINASE FAMILY MEMBER"/>
    <property type="match status" value="1"/>
</dbReference>
<dbReference type="InterPro" id="IPR013108">
    <property type="entry name" value="Amidohydro_3"/>
</dbReference>
<dbReference type="PANTHER" id="PTHR11647:SF1">
    <property type="entry name" value="COLLAPSIN RESPONSE MEDIATOR PROTEIN"/>
    <property type="match status" value="1"/>
</dbReference>
<dbReference type="GO" id="GO:0016812">
    <property type="term" value="F:hydrolase activity, acting on carbon-nitrogen (but not peptide) bonds, in cyclic amides"/>
    <property type="evidence" value="ECO:0007669"/>
    <property type="project" value="TreeGrafter"/>
</dbReference>
<dbReference type="SUPFAM" id="SSF51338">
    <property type="entry name" value="Composite domain of metallo-dependent hydrolases"/>
    <property type="match status" value="1"/>
</dbReference>
<dbReference type="Gene3D" id="2.30.40.10">
    <property type="entry name" value="Urease, subunit C, domain 1"/>
    <property type="match status" value="1"/>
</dbReference>
<accession>A0A382GII1</accession>
<dbReference type="SUPFAM" id="SSF51556">
    <property type="entry name" value="Metallo-dependent hydrolases"/>
    <property type="match status" value="1"/>
</dbReference>
<name>A0A382GII1_9ZZZZ</name>
<dbReference type="Pfam" id="PF07969">
    <property type="entry name" value="Amidohydro_3"/>
    <property type="match status" value="1"/>
</dbReference>
<organism evidence="2">
    <name type="scientific">marine metagenome</name>
    <dbReference type="NCBI Taxonomy" id="408172"/>
    <lineage>
        <taxon>unclassified sequences</taxon>
        <taxon>metagenomes</taxon>
        <taxon>ecological metagenomes</taxon>
    </lineage>
</organism>
<dbReference type="Gene3D" id="3.20.20.140">
    <property type="entry name" value="Metal-dependent hydrolases"/>
    <property type="match status" value="2"/>
</dbReference>
<dbReference type="GO" id="GO:0005829">
    <property type="term" value="C:cytosol"/>
    <property type="evidence" value="ECO:0007669"/>
    <property type="project" value="TreeGrafter"/>
</dbReference>
<reference evidence="2" key="1">
    <citation type="submission" date="2018-05" db="EMBL/GenBank/DDBJ databases">
        <authorList>
            <person name="Lanie J.A."/>
            <person name="Ng W.-L."/>
            <person name="Kazmierczak K.M."/>
            <person name="Andrzejewski T.M."/>
            <person name="Davidsen T.M."/>
            <person name="Wayne K.J."/>
            <person name="Tettelin H."/>
            <person name="Glass J.I."/>
            <person name="Rusch D."/>
            <person name="Podicherti R."/>
            <person name="Tsui H.-C.T."/>
            <person name="Winkler M.E."/>
        </authorList>
    </citation>
    <scope>NUCLEOTIDE SEQUENCE</scope>
</reference>
<proteinExistence type="predicted"/>
<feature type="domain" description="Amidohydrolase 3" evidence="1">
    <location>
        <begin position="14"/>
        <end position="477"/>
    </location>
</feature>
<dbReference type="InterPro" id="IPR011059">
    <property type="entry name" value="Metal-dep_hydrolase_composite"/>
</dbReference>
<dbReference type="AlphaFoldDB" id="A0A382GII1"/>
<feature type="non-terminal residue" evidence="2">
    <location>
        <position position="495"/>
    </location>
</feature>